<evidence type="ECO:0000256" key="6">
    <source>
        <dbReference type="ARBA" id="ARBA00022729"/>
    </source>
</evidence>
<accession>A0AAQ3QH54</accession>
<dbReference type="Gene3D" id="1.10.510.10">
    <property type="entry name" value="Transferase(Phosphotransferase) domain 1"/>
    <property type="match status" value="1"/>
</dbReference>
<feature type="binding site" evidence="13">
    <location>
        <position position="140"/>
    </location>
    <ligand>
        <name>ATP</name>
        <dbReference type="ChEBI" id="CHEBI:30616"/>
    </ligand>
</feature>
<dbReference type="FunFam" id="1.10.510.10:FF:000468">
    <property type="entry name" value="PTI1-like tyrosine-protein kinase 3"/>
    <property type="match status" value="1"/>
</dbReference>
<evidence type="ECO:0000313" key="18">
    <source>
        <dbReference type="Proteomes" id="UP001327560"/>
    </source>
</evidence>
<dbReference type="Proteomes" id="UP001327560">
    <property type="component" value="Chromosome 7"/>
</dbReference>
<keyword evidence="4" id="KW-0808">Transferase</keyword>
<feature type="region of interest" description="Disordered" evidence="15">
    <location>
        <begin position="1"/>
        <end position="51"/>
    </location>
</feature>
<evidence type="ECO:0000256" key="9">
    <source>
        <dbReference type="ARBA" id="ARBA00022840"/>
    </source>
</evidence>
<dbReference type="InterPro" id="IPR050823">
    <property type="entry name" value="Plant_Ser_Thr_Prot_Kinase"/>
</dbReference>
<dbReference type="PROSITE" id="PS00107">
    <property type="entry name" value="PROTEIN_KINASE_ATP"/>
    <property type="match status" value="1"/>
</dbReference>
<evidence type="ECO:0000256" key="1">
    <source>
        <dbReference type="ARBA" id="ARBA00004162"/>
    </source>
</evidence>
<dbReference type="FunFam" id="3.30.200.20:FF:000228">
    <property type="entry name" value="Serine/threonine-protein kinase BIK1"/>
    <property type="match status" value="1"/>
</dbReference>
<dbReference type="PROSITE" id="PS00108">
    <property type="entry name" value="PROTEIN_KINASE_ST"/>
    <property type="match status" value="1"/>
</dbReference>
<organism evidence="17 18">
    <name type="scientific">Canna indica</name>
    <name type="common">Indian-shot</name>
    <dbReference type="NCBI Taxonomy" id="4628"/>
    <lineage>
        <taxon>Eukaryota</taxon>
        <taxon>Viridiplantae</taxon>
        <taxon>Streptophyta</taxon>
        <taxon>Embryophyta</taxon>
        <taxon>Tracheophyta</taxon>
        <taxon>Spermatophyta</taxon>
        <taxon>Magnoliopsida</taxon>
        <taxon>Liliopsida</taxon>
        <taxon>Zingiberales</taxon>
        <taxon>Cannaceae</taxon>
        <taxon>Canna</taxon>
    </lineage>
</organism>
<keyword evidence="12" id="KW-1015">Disulfide bond</keyword>
<evidence type="ECO:0000256" key="8">
    <source>
        <dbReference type="ARBA" id="ARBA00022777"/>
    </source>
</evidence>
<keyword evidence="11" id="KW-0472">Membrane</keyword>
<dbReference type="InterPro" id="IPR000719">
    <property type="entry name" value="Prot_kinase_dom"/>
</dbReference>
<keyword evidence="18" id="KW-1185">Reference proteome</keyword>
<evidence type="ECO:0000256" key="7">
    <source>
        <dbReference type="ARBA" id="ARBA00022741"/>
    </source>
</evidence>
<keyword evidence="9 13" id="KW-0067">ATP-binding</keyword>
<keyword evidence="6" id="KW-0732">Signal</keyword>
<dbReference type="SMART" id="SM00220">
    <property type="entry name" value="S_TKc"/>
    <property type="match status" value="1"/>
</dbReference>
<dbReference type="InterPro" id="IPR017441">
    <property type="entry name" value="Protein_kinase_ATP_BS"/>
</dbReference>
<evidence type="ECO:0000256" key="13">
    <source>
        <dbReference type="PROSITE-ProRule" id="PRU10141"/>
    </source>
</evidence>
<comment type="subcellular location">
    <subcellularLocation>
        <location evidence="1">Cell membrane</location>
        <topology evidence="1">Single-pass membrane protein</topology>
    </subcellularLocation>
</comment>
<keyword evidence="7 13" id="KW-0547">Nucleotide-binding</keyword>
<evidence type="ECO:0000256" key="15">
    <source>
        <dbReference type="SAM" id="MobiDB-lite"/>
    </source>
</evidence>
<dbReference type="InterPro" id="IPR011009">
    <property type="entry name" value="Kinase-like_dom_sf"/>
</dbReference>
<evidence type="ECO:0000259" key="16">
    <source>
        <dbReference type="PROSITE" id="PS50011"/>
    </source>
</evidence>
<sequence>MGNHCVGSAKSSNASSPFVSKNPQSSTSNWSSNKSTKTTSTSLGNSVPASKTEASSTVSLESFDLDSLGTATKKFSKSKELSAVGLKSFSLNDLKIATSHFSSNSFIGEGGFGCVFKGWIDEHTLAPSKPGIGVVVAVKKLKKESSQGHKEWLAEVTYLSQLRHPNLVKLIGYCSEANNKLLVYEYMHRGSLENHLFRRGVQPIPWPTRLNIAINIARGLSHLHGLETQVIYRDLKASNVLLDLNFHAKLSDFGLARNGPTGDKSHVSTGVVGTQGYAAPEYIARGHLSSKSDIYSLGVVFLELLSGKRALEDRRSDKTLVDWAKPFLKDKRKILRIMDIRLEGQYSKKEAQTIASLALQCLHSDPKNRPKITDILPTLEQLQACKANNNHRNLRLDHH</sequence>
<protein>
    <recommendedName>
        <fullName evidence="2">non-specific serine/threonine protein kinase</fullName>
        <ecNumber evidence="2">2.7.11.1</ecNumber>
    </recommendedName>
</protein>
<keyword evidence="10" id="KW-1133">Transmembrane helix</keyword>
<feature type="compositionally biased region" description="Polar residues" evidence="15">
    <location>
        <begin position="9"/>
        <end position="19"/>
    </location>
</feature>
<dbReference type="GO" id="GO:0004674">
    <property type="term" value="F:protein serine/threonine kinase activity"/>
    <property type="evidence" value="ECO:0007669"/>
    <property type="project" value="UniProtKB-KW"/>
</dbReference>
<evidence type="ECO:0000256" key="2">
    <source>
        <dbReference type="ARBA" id="ARBA00012513"/>
    </source>
</evidence>
<evidence type="ECO:0000313" key="17">
    <source>
        <dbReference type="EMBL" id="WOL12576.1"/>
    </source>
</evidence>
<dbReference type="EC" id="2.7.11.1" evidence="2"/>
<keyword evidence="8" id="KW-0418">Kinase</keyword>
<feature type="compositionally biased region" description="Low complexity" evidence="15">
    <location>
        <begin position="20"/>
        <end position="42"/>
    </location>
</feature>
<feature type="domain" description="Protein kinase" evidence="16">
    <location>
        <begin position="101"/>
        <end position="394"/>
    </location>
</feature>
<evidence type="ECO:0000256" key="5">
    <source>
        <dbReference type="ARBA" id="ARBA00022692"/>
    </source>
</evidence>
<evidence type="ECO:0000256" key="4">
    <source>
        <dbReference type="ARBA" id="ARBA00022679"/>
    </source>
</evidence>
<dbReference type="InterPro" id="IPR008271">
    <property type="entry name" value="Ser/Thr_kinase_AS"/>
</dbReference>
<dbReference type="Pfam" id="PF00069">
    <property type="entry name" value="Pkinase"/>
    <property type="match status" value="1"/>
</dbReference>
<dbReference type="AlphaFoldDB" id="A0AAQ3QH54"/>
<dbReference type="GO" id="GO:0005524">
    <property type="term" value="F:ATP binding"/>
    <property type="evidence" value="ECO:0007669"/>
    <property type="project" value="UniProtKB-UniRule"/>
</dbReference>
<comment type="similarity">
    <text evidence="14">Belongs to the protein kinase superfamily.</text>
</comment>
<gene>
    <name evidence="17" type="ORF">Cni_G21343</name>
</gene>
<dbReference type="EMBL" id="CP136896">
    <property type="protein sequence ID" value="WOL12576.1"/>
    <property type="molecule type" value="Genomic_DNA"/>
</dbReference>
<evidence type="ECO:0000256" key="3">
    <source>
        <dbReference type="ARBA" id="ARBA00022475"/>
    </source>
</evidence>
<reference evidence="17 18" key="1">
    <citation type="submission" date="2023-10" db="EMBL/GenBank/DDBJ databases">
        <title>Chromosome-scale genome assembly provides insights into flower coloration mechanisms of Canna indica.</title>
        <authorList>
            <person name="Li C."/>
        </authorList>
    </citation>
    <scope>NUCLEOTIDE SEQUENCE [LARGE SCALE GENOMIC DNA]</scope>
    <source>
        <tissue evidence="17">Flower</tissue>
    </source>
</reference>
<name>A0AAQ3QH54_9LILI</name>
<dbReference type="PANTHER" id="PTHR45621">
    <property type="entry name" value="OS01G0588500 PROTEIN-RELATED"/>
    <property type="match status" value="1"/>
</dbReference>
<proteinExistence type="inferred from homology"/>
<dbReference type="SUPFAM" id="SSF56112">
    <property type="entry name" value="Protein kinase-like (PK-like)"/>
    <property type="match status" value="1"/>
</dbReference>
<evidence type="ECO:0000256" key="11">
    <source>
        <dbReference type="ARBA" id="ARBA00023136"/>
    </source>
</evidence>
<evidence type="ECO:0000256" key="14">
    <source>
        <dbReference type="RuleBase" id="RU000304"/>
    </source>
</evidence>
<dbReference type="GO" id="GO:0005886">
    <property type="term" value="C:plasma membrane"/>
    <property type="evidence" value="ECO:0007669"/>
    <property type="project" value="UniProtKB-SubCell"/>
</dbReference>
<keyword evidence="5" id="KW-0812">Transmembrane</keyword>
<evidence type="ECO:0000256" key="10">
    <source>
        <dbReference type="ARBA" id="ARBA00022989"/>
    </source>
</evidence>
<keyword evidence="3" id="KW-1003">Cell membrane</keyword>
<dbReference type="PROSITE" id="PS50011">
    <property type="entry name" value="PROTEIN_KINASE_DOM"/>
    <property type="match status" value="1"/>
</dbReference>
<keyword evidence="14" id="KW-0723">Serine/threonine-protein kinase</keyword>
<evidence type="ECO:0000256" key="12">
    <source>
        <dbReference type="ARBA" id="ARBA00023157"/>
    </source>
</evidence>
<dbReference type="Gene3D" id="3.30.200.20">
    <property type="entry name" value="Phosphorylase Kinase, domain 1"/>
    <property type="match status" value="1"/>
</dbReference>